<dbReference type="EMBL" id="ML978971">
    <property type="protein sequence ID" value="KAF1927793.1"/>
    <property type="molecule type" value="Genomic_DNA"/>
</dbReference>
<feature type="region of interest" description="Disordered" evidence="1">
    <location>
        <begin position="1"/>
        <end position="56"/>
    </location>
</feature>
<feature type="domain" description="DUF7730" evidence="2">
    <location>
        <begin position="80"/>
        <end position="321"/>
    </location>
</feature>
<dbReference type="InterPro" id="IPR056632">
    <property type="entry name" value="DUF7730"/>
</dbReference>
<sequence length="321" mass="36825">RWEPSDIRSEDPSQRSNSDARHTPSTNPKDKPNERTTFHIKAGPSTTPPIPKESQLLRPRKSAISLTSVPDPELDRRTNFQWQSTFFAKLPLEVRQMVYGYLYESETIHLTIGEKKDKLGRRETKFGNFICTREHIGTCTCRVVVAGSVLETSLPQLQVGQLGLNRSCRRFYSECIHYLYSVHTFALLHTTHLLALPKRIPQSRLDSIRHLRLRWTIRALPYLRRIGSNKLAYREDTENWEKGWSIMASMKGLQSLKVTLVDPSAQGIWESSWLELEAAIMEPVKKVKLRAPQDGFELTLPYASCNVERDMGASAVRLRIP</sequence>
<dbReference type="PANTHER" id="PTHR38790">
    <property type="entry name" value="2EXR DOMAIN-CONTAINING PROTEIN-RELATED"/>
    <property type="match status" value="1"/>
</dbReference>
<evidence type="ECO:0000313" key="4">
    <source>
        <dbReference type="Proteomes" id="UP000800082"/>
    </source>
</evidence>
<accession>A0A6A5RK02</accession>
<keyword evidence="4" id="KW-1185">Reference proteome</keyword>
<dbReference type="PANTHER" id="PTHR38790:SF9">
    <property type="entry name" value="F-BOX DOMAIN-CONTAINING PROTEIN"/>
    <property type="match status" value="1"/>
</dbReference>
<proteinExistence type="predicted"/>
<dbReference type="AlphaFoldDB" id="A0A6A5RK02"/>
<dbReference type="GeneID" id="54345973"/>
<evidence type="ECO:0000256" key="1">
    <source>
        <dbReference type="SAM" id="MobiDB-lite"/>
    </source>
</evidence>
<feature type="compositionally biased region" description="Basic and acidic residues" evidence="1">
    <location>
        <begin position="1"/>
        <end position="37"/>
    </location>
</feature>
<evidence type="ECO:0000313" key="3">
    <source>
        <dbReference type="EMBL" id="KAF1927793.1"/>
    </source>
</evidence>
<dbReference type="Pfam" id="PF24864">
    <property type="entry name" value="DUF7730"/>
    <property type="match status" value="1"/>
</dbReference>
<dbReference type="RefSeq" id="XP_033448045.1">
    <property type="nucleotide sequence ID" value="XM_033588326.1"/>
</dbReference>
<dbReference type="Proteomes" id="UP000800082">
    <property type="component" value="Unassembled WGS sequence"/>
</dbReference>
<protein>
    <recommendedName>
        <fullName evidence="2">DUF7730 domain-containing protein</fullName>
    </recommendedName>
</protein>
<name>A0A6A5RK02_9PLEO</name>
<reference evidence="3" key="1">
    <citation type="journal article" date="2020" name="Stud. Mycol.">
        <title>101 Dothideomycetes genomes: a test case for predicting lifestyles and emergence of pathogens.</title>
        <authorList>
            <person name="Haridas S."/>
            <person name="Albert R."/>
            <person name="Binder M."/>
            <person name="Bloem J."/>
            <person name="Labutti K."/>
            <person name="Salamov A."/>
            <person name="Andreopoulos B."/>
            <person name="Baker S."/>
            <person name="Barry K."/>
            <person name="Bills G."/>
            <person name="Bluhm B."/>
            <person name="Cannon C."/>
            <person name="Castanera R."/>
            <person name="Culley D."/>
            <person name="Daum C."/>
            <person name="Ezra D."/>
            <person name="Gonzalez J."/>
            <person name="Henrissat B."/>
            <person name="Kuo A."/>
            <person name="Liang C."/>
            <person name="Lipzen A."/>
            <person name="Lutzoni F."/>
            <person name="Magnuson J."/>
            <person name="Mondo S."/>
            <person name="Nolan M."/>
            <person name="Ohm R."/>
            <person name="Pangilinan J."/>
            <person name="Park H.-J."/>
            <person name="Ramirez L."/>
            <person name="Alfaro M."/>
            <person name="Sun H."/>
            <person name="Tritt A."/>
            <person name="Yoshinaga Y."/>
            <person name="Zwiers L.-H."/>
            <person name="Turgeon B."/>
            <person name="Goodwin S."/>
            <person name="Spatafora J."/>
            <person name="Crous P."/>
            <person name="Grigoriev I."/>
        </authorList>
    </citation>
    <scope>NUCLEOTIDE SEQUENCE</scope>
    <source>
        <strain evidence="3">CBS 183.55</strain>
    </source>
</reference>
<feature type="non-terminal residue" evidence="3">
    <location>
        <position position="321"/>
    </location>
</feature>
<gene>
    <name evidence="3" type="ORF">M421DRAFT_22295</name>
</gene>
<dbReference type="OrthoDB" id="4757095at2759"/>
<evidence type="ECO:0000259" key="2">
    <source>
        <dbReference type="Pfam" id="PF24864"/>
    </source>
</evidence>
<feature type="non-terminal residue" evidence="3">
    <location>
        <position position="1"/>
    </location>
</feature>
<organism evidence="3 4">
    <name type="scientific">Didymella exigua CBS 183.55</name>
    <dbReference type="NCBI Taxonomy" id="1150837"/>
    <lineage>
        <taxon>Eukaryota</taxon>
        <taxon>Fungi</taxon>
        <taxon>Dikarya</taxon>
        <taxon>Ascomycota</taxon>
        <taxon>Pezizomycotina</taxon>
        <taxon>Dothideomycetes</taxon>
        <taxon>Pleosporomycetidae</taxon>
        <taxon>Pleosporales</taxon>
        <taxon>Pleosporineae</taxon>
        <taxon>Didymellaceae</taxon>
        <taxon>Didymella</taxon>
    </lineage>
</organism>